<dbReference type="SUPFAM" id="SSF142921">
    <property type="entry name" value="WGR domain-like"/>
    <property type="match status" value="1"/>
</dbReference>
<keyword evidence="4" id="KW-1185">Reference proteome</keyword>
<gene>
    <name evidence="3" type="ORF">GJ668_14045</name>
</gene>
<name>A0A6N8EDB4_9GAMM</name>
<dbReference type="OrthoDB" id="5801306at2"/>
<feature type="region of interest" description="Disordered" evidence="1">
    <location>
        <begin position="86"/>
        <end position="108"/>
    </location>
</feature>
<evidence type="ECO:0000259" key="2">
    <source>
        <dbReference type="Pfam" id="PF05406"/>
    </source>
</evidence>
<dbReference type="CDD" id="cd07996">
    <property type="entry name" value="WGR_MMR_like"/>
    <property type="match status" value="1"/>
</dbReference>
<protein>
    <submittedName>
        <fullName evidence="3">WGR domain-containing protein</fullName>
    </submittedName>
</protein>
<proteinExistence type="predicted"/>
<dbReference type="InterPro" id="IPR049809">
    <property type="entry name" value="YehF/YfeS-like_WGR"/>
</dbReference>
<dbReference type="AlphaFoldDB" id="A0A6N8EDB4"/>
<dbReference type="EMBL" id="WNKT01000034">
    <property type="protein sequence ID" value="MTW22205.1"/>
    <property type="molecule type" value="Genomic_DNA"/>
</dbReference>
<evidence type="ECO:0000313" key="3">
    <source>
        <dbReference type="EMBL" id="MTW22205.1"/>
    </source>
</evidence>
<dbReference type="Pfam" id="PF05406">
    <property type="entry name" value="WGR"/>
    <property type="match status" value="1"/>
</dbReference>
<dbReference type="InterPro" id="IPR036930">
    <property type="entry name" value="WGR_dom_sf"/>
</dbReference>
<organism evidence="3 4">
    <name type="scientific">Allochromatium palmeri</name>
    <dbReference type="NCBI Taxonomy" id="231048"/>
    <lineage>
        <taxon>Bacteria</taxon>
        <taxon>Pseudomonadati</taxon>
        <taxon>Pseudomonadota</taxon>
        <taxon>Gammaproteobacteria</taxon>
        <taxon>Chromatiales</taxon>
        <taxon>Chromatiaceae</taxon>
        <taxon>Allochromatium</taxon>
    </lineage>
</organism>
<evidence type="ECO:0000256" key="1">
    <source>
        <dbReference type="SAM" id="MobiDB-lite"/>
    </source>
</evidence>
<accession>A0A6N8EDB4</accession>
<comment type="caution">
    <text evidence="3">The sequence shown here is derived from an EMBL/GenBank/DDBJ whole genome shotgun (WGS) entry which is preliminary data.</text>
</comment>
<feature type="region of interest" description="Disordered" evidence="1">
    <location>
        <begin position="1"/>
        <end position="31"/>
    </location>
</feature>
<evidence type="ECO:0000313" key="4">
    <source>
        <dbReference type="Proteomes" id="UP000434044"/>
    </source>
</evidence>
<feature type="compositionally biased region" description="Basic and acidic residues" evidence="1">
    <location>
        <begin position="96"/>
        <end position="108"/>
    </location>
</feature>
<dbReference type="Proteomes" id="UP000434044">
    <property type="component" value="Unassembled WGS sequence"/>
</dbReference>
<feature type="domain" description="WGR" evidence="2">
    <location>
        <begin position="37"/>
        <end position="100"/>
    </location>
</feature>
<reference evidence="3 4" key="1">
    <citation type="submission" date="2019-11" db="EMBL/GenBank/DDBJ databases">
        <title>Whole-genome sequence of the anaerobic purple sulfur bacterium Allochromatium palmeri DSM 15591.</title>
        <authorList>
            <person name="Kyndt J.A."/>
            <person name="Meyer T.E."/>
        </authorList>
    </citation>
    <scope>NUCLEOTIDE SEQUENCE [LARGE SCALE GENOMIC DNA]</scope>
    <source>
        <strain evidence="3 4">DSM 15591</strain>
    </source>
</reference>
<dbReference type="InterPro" id="IPR008893">
    <property type="entry name" value="WGR_domain"/>
</dbReference>
<sequence>MGARHSTRRPSLETAPNRPVRPHTDGEPSQCRWIHPEKQRYYSVALVRDLFGEWTLLQCWGAIGSHLGGQRLVWVESREAGLQQIMATGKRRRQHGYREPEPVSTDIR</sequence>